<feature type="compositionally biased region" description="Low complexity" evidence="1">
    <location>
        <begin position="165"/>
        <end position="179"/>
    </location>
</feature>
<organism evidence="4">
    <name type="scientific">Streptomyces sp. NBC_00093</name>
    <dbReference type="NCBI Taxonomy" id="2975649"/>
    <lineage>
        <taxon>Bacteria</taxon>
        <taxon>Bacillati</taxon>
        <taxon>Actinomycetota</taxon>
        <taxon>Actinomycetes</taxon>
        <taxon>Kitasatosporales</taxon>
        <taxon>Streptomycetaceae</taxon>
        <taxon>Streptomyces</taxon>
    </lineage>
</organism>
<dbReference type="AlphaFoldDB" id="A0AAU2ADP1"/>
<feature type="compositionally biased region" description="Low complexity" evidence="1">
    <location>
        <begin position="1"/>
        <end position="15"/>
    </location>
</feature>
<keyword evidence="2" id="KW-0812">Transmembrane</keyword>
<dbReference type="SUPFAM" id="SSF50370">
    <property type="entry name" value="Ricin B-like lectins"/>
    <property type="match status" value="1"/>
</dbReference>
<feature type="region of interest" description="Disordered" evidence="1">
    <location>
        <begin position="1"/>
        <end position="98"/>
    </location>
</feature>
<feature type="domain" description="Ricin B lectin" evidence="3">
    <location>
        <begin position="248"/>
        <end position="374"/>
    </location>
</feature>
<sequence>MTASSEDPTAEAATARPDRTDAASLPLPRRSRGPSAIAEAAAALGSAATSEPEAVPDPESVPPPPMSAAAAEFAALTGTTPGTAAPGIGTGDTADHRADVTAAPSRSVPLLVRYRKMLLAAAVGTGVGVLLVGSVFLVSGGDDSKGRPAAAGTGSDTVPDSGENPAAPGSASPSGGSSALEANATNVTESPGGQPTPGGSSPASGDNTGDTTPTSKGDTENGGAQTGSSPGESATAVDSGDADTDVVEGVLIRSHSSDRCIDVSGGSSTDHTRLQIWDCTGAARQQWQFSSDGTVRALGKCMDVDGGSREDGAWIKLVTCNGTGAQRFRLNAAHDLVNIQADKCVDVTDQGTGNGSELQLWSCTGGDNQKWSTG</sequence>
<keyword evidence="2" id="KW-0472">Membrane</keyword>
<feature type="compositionally biased region" description="Low complexity" evidence="1">
    <location>
        <begin position="190"/>
        <end position="205"/>
    </location>
</feature>
<evidence type="ECO:0000256" key="1">
    <source>
        <dbReference type="SAM" id="MobiDB-lite"/>
    </source>
</evidence>
<feature type="region of interest" description="Disordered" evidence="1">
    <location>
        <begin position="141"/>
        <end position="243"/>
    </location>
</feature>
<dbReference type="Gene3D" id="2.80.10.50">
    <property type="match status" value="2"/>
</dbReference>
<accession>A0AAU2ADP1</accession>
<keyword evidence="2" id="KW-1133">Transmembrane helix</keyword>
<evidence type="ECO:0000313" key="4">
    <source>
        <dbReference type="EMBL" id="WTT21870.1"/>
    </source>
</evidence>
<protein>
    <submittedName>
        <fullName evidence="4">RICIN domain-containing protein</fullName>
    </submittedName>
</protein>
<evidence type="ECO:0000256" key="2">
    <source>
        <dbReference type="SAM" id="Phobius"/>
    </source>
</evidence>
<dbReference type="PROSITE" id="PS50231">
    <property type="entry name" value="RICIN_B_LECTIN"/>
    <property type="match status" value="1"/>
</dbReference>
<dbReference type="InterPro" id="IPR000772">
    <property type="entry name" value="Ricin_B_lectin"/>
</dbReference>
<feature type="transmembrane region" description="Helical" evidence="2">
    <location>
        <begin position="117"/>
        <end position="138"/>
    </location>
</feature>
<proteinExistence type="predicted"/>
<feature type="compositionally biased region" description="Polar residues" evidence="1">
    <location>
        <begin position="206"/>
        <end position="232"/>
    </location>
</feature>
<feature type="compositionally biased region" description="Low complexity" evidence="1">
    <location>
        <begin position="35"/>
        <end position="53"/>
    </location>
</feature>
<feature type="compositionally biased region" description="Low complexity" evidence="1">
    <location>
        <begin position="67"/>
        <end position="87"/>
    </location>
</feature>
<dbReference type="InterPro" id="IPR035992">
    <property type="entry name" value="Ricin_B-like_lectins"/>
</dbReference>
<dbReference type="Pfam" id="PF00652">
    <property type="entry name" value="Ricin_B_lectin"/>
    <property type="match status" value="1"/>
</dbReference>
<reference evidence="4" key="1">
    <citation type="submission" date="2022-10" db="EMBL/GenBank/DDBJ databases">
        <title>The complete genomes of actinobacterial strains from the NBC collection.</title>
        <authorList>
            <person name="Joergensen T.S."/>
            <person name="Alvarez Arevalo M."/>
            <person name="Sterndorff E.B."/>
            <person name="Faurdal D."/>
            <person name="Vuksanovic O."/>
            <person name="Mourched A.-S."/>
            <person name="Charusanti P."/>
            <person name="Shaw S."/>
            <person name="Blin K."/>
            <person name="Weber T."/>
        </authorList>
    </citation>
    <scope>NUCLEOTIDE SEQUENCE</scope>
    <source>
        <strain evidence="4">NBC_00093</strain>
    </source>
</reference>
<name>A0AAU2ADP1_9ACTN</name>
<evidence type="ECO:0000259" key="3">
    <source>
        <dbReference type="SMART" id="SM00458"/>
    </source>
</evidence>
<dbReference type="SMART" id="SM00458">
    <property type="entry name" value="RICIN"/>
    <property type="match status" value="1"/>
</dbReference>
<dbReference type="EMBL" id="CP108222">
    <property type="protein sequence ID" value="WTT21870.1"/>
    <property type="molecule type" value="Genomic_DNA"/>
</dbReference>
<gene>
    <name evidence="4" type="ORF">OHA22_43235</name>
</gene>